<proteinExistence type="predicted"/>
<dbReference type="InterPro" id="IPR036691">
    <property type="entry name" value="Endo/exonu/phosph_ase_sf"/>
</dbReference>
<comment type="pathway">
    <text evidence="2">Sphingolipid metabolism.</text>
</comment>
<sequence>MGLRESPYSSRFLGALNSGARAALFPSYWLLNQLLALQTTTAEKRQWHKRCPTFALWTVAKGLLLLPAFLLSLPFSLVAFLFWLPLQAARRPFAYQHTPERAPSGGEECPLLEGQGHTFSFLSGNVCLLPEGLAKFSNLGRSQWRASTSGKSWPGRSRTRTAPGMVTARFPPQADFVCLQEVFDLRASASLCRSLGPIYPHILYDVGSYGLAGRAGLKVFNSGLFLASRHPILAVQYHCYPNGKGEDAFAAKGLLSVQVQLGSSHGQRIVGYLNCTHMHAPEADAQVRCDQMTLGLMWAQQFQDASTQPGDIVAFDIYCGDLNFDNCSEGILEGHRALTECLGACSHTYFPIRSVGPRERSPRVIRDWPLNPVNPPSVSPRKKAPGYLFSIAESAAHALMVGNRREMHSIMLCYSF</sequence>
<dbReference type="GO" id="GO:0005789">
    <property type="term" value="C:endoplasmic reticulum membrane"/>
    <property type="evidence" value="ECO:0007669"/>
    <property type="project" value="Ensembl"/>
</dbReference>
<dbReference type="InParanoid" id="H9GA33"/>
<evidence type="ECO:0000313" key="9">
    <source>
        <dbReference type="Ensembl" id="ENSACAP00000005216.3"/>
    </source>
</evidence>
<dbReference type="Proteomes" id="UP000001646">
    <property type="component" value="Unplaced"/>
</dbReference>
<dbReference type="InterPro" id="IPR017766">
    <property type="entry name" value="Sphingomyelinase/PLipase_C"/>
</dbReference>
<comment type="catalytic activity">
    <reaction evidence="7">
        <text>N-(hexadecanoyl)-sphing-4-enine-1-phosphocholine + H2O = N-hexadecanoylsphing-4-enine + phosphocholine + H(+)</text>
        <dbReference type="Rhea" id="RHEA:45644"/>
        <dbReference type="ChEBI" id="CHEBI:15377"/>
        <dbReference type="ChEBI" id="CHEBI:15378"/>
        <dbReference type="ChEBI" id="CHEBI:72959"/>
        <dbReference type="ChEBI" id="CHEBI:78646"/>
        <dbReference type="ChEBI" id="CHEBI:295975"/>
    </reaction>
    <physiologicalReaction direction="left-to-right" evidence="7">
        <dbReference type="Rhea" id="RHEA:45645"/>
    </physiologicalReaction>
</comment>
<protein>
    <recommendedName>
        <fullName evidence="3">sphingomyelin phosphodiesterase</fullName>
        <ecNumber evidence="3">3.1.4.12</ecNumber>
    </recommendedName>
</protein>
<reference evidence="9" key="2">
    <citation type="submission" date="2025-08" db="UniProtKB">
        <authorList>
            <consortium name="Ensembl"/>
        </authorList>
    </citation>
    <scope>IDENTIFICATION</scope>
</reference>
<name>H9GA33_ANOCA</name>
<dbReference type="GO" id="GO:0046513">
    <property type="term" value="P:ceramide biosynthetic process"/>
    <property type="evidence" value="ECO:0007669"/>
    <property type="project" value="Ensembl"/>
</dbReference>
<feature type="transmembrane region" description="Helical" evidence="8">
    <location>
        <begin position="64"/>
        <end position="84"/>
    </location>
</feature>
<evidence type="ECO:0000256" key="6">
    <source>
        <dbReference type="ARBA" id="ARBA00047268"/>
    </source>
</evidence>
<comment type="catalytic activity">
    <reaction evidence="6">
        <text>a sphingomyelin + H2O = phosphocholine + an N-acylsphing-4-enine + H(+)</text>
        <dbReference type="Rhea" id="RHEA:19253"/>
        <dbReference type="ChEBI" id="CHEBI:15377"/>
        <dbReference type="ChEBI" id="CHEBI:15378"/>
        <dbReference type="ChEBI" id="CHEBI:17636"/>
        <dbReference type="ChEBI" id="CHEBI:52639"/>
        <dbReference type="ChEBI" id="CHEBI:295975"/>
        <dbReference type="EC" id="3.1.4.12"/>
    </reaction>
    <physiologicalReaction direction="left-to-right" evidence="6">
        <dbReference type="Rhea" id="RHEA:19254"/>
    </physiologicalReaction>
</comment>
<evidence type="ECO:0000256" key="4">
    <source>
        <dbReference type="ARBA" id="ARBA00022801"/>
    </source>
</evidence>
<evidence type="ECO:0000256" key="5">
    <source>
        <dbReference type="ARBA" id="ARBA00022919"/>
    </source>
</evidence>
<organism evidence="9 10">
    <name type="scientific">Anolis carolinensis</name>
    <name type="common">Green anole</name>
    <name type="synonym">American chameleon</name>
    <dbReference type="NCBI Taxonomy" id="28377"/>
    <lineage>
        <taxon>Eukaryota</taxon>
        <taxon>Metazoa</taxon>
        <taxon>Chordata</taxon>
        <taxon>Craniata</taxon>
        <taxon>Vertebrata</taxon>
        <taxon>Euteleostomi</taxon>
        <taxon>Lepidosauria</taxon>
        <taxon>Squamata</taxon>
        <taxon>Bifurcata</taxon>
        <taxon>Unidentata</taxon>
        <taxon>Episquamata</taxon>
        <taxon>Toxicofera</taxon>
        <taxon>Iguania</taxon>
        <taxon>Dactyloidae</taxon>
        <taxon>Anolis</taxon>
    </lineage>
</organism>
<dbReference type="GO" id="GO:0005576">
    <property type="term" value="C:extracellular region"/>
    <property type="evidence" value="ECO:0007669"/>
    <property type="project" value="InterPro"/>
</dbReference>
<evidence type="ECO:0000256" key="2">
    <source>
        <dbReference type="ARBA" id="ARBA00004991"/>
    </source>
</evidence>
<dbReference type="Bgee" id="ENSACAG00000005338">
    <property type="expression patterns" value="Expressed in kidney and 4 other cell types or tissues"/>
</dbReference>
<reference evidence="9" key="1">
    <citation type="submission" date="2009-12" db="EMBL/GenBank/DDBJ databases">
        <title>The Genome Sequence of Anolis carolinensis (Green Anole Lizard).</title>
        <authorList>
            <consortium name="The Genome Sequencing Platform"/>
            <person name="Di Palma F."/>
            <person name="Alfoldi J."/>
            <person name="Heiman D."/>
            <person name="Young S."/>
            <person name="Grabherr M."/>
            <person name="Johnson J."/>
            <person name="Lander E.S."/>
            <person name="Lindblad-Toh K."/>
        </authorList>
    </citation>
    <scope>NUCLEOTIDE SEQUENCE [LARGE SCALE GENOMIC DNA]</scope>
    <source>
        <strain evidence="9">JBL SC #1</strain>
    </source>
</reference>
<dbReference type="PANTHER" id="PTHR16320:SF9">
    <property type="entry name" value="SPHINGOMYELIN PHOSPHODIESTERASE 5"/>
    <property type="match status" value="1"/>
</dbReference>
<dbReference type="CDD" id="cd09078">
    <property type="entry name" value="nSMase"/>
    <property type="match status" value="1"/>
</dbReference>
<evidence type="ECO:0000256" key="7">
    <source>
        <dbReference type="ARBA" id="ARBA00049371"/>
    </source>
</evidence>
<dbReference type="GO" id="GO:0031966">
    <property type="term" value="C:mitochondrial membrane"/>
    <property type="evidence" value="ECO:0007669"/>
    <property type="project" value="Ensembl"/>
</dbReference>
<evidence type="ECO:0000256" key="1">
    <source>
        <dbReference type="ARBA" id="ARBA00004760"/>
    </source>
</evidence>
<dbReference type="HOGENOM" id="CLU_028243_0_0_1"/>
<dbReference type="Gene3D" id="3.60.10.10">
    <property type="entry name" value="Endonuclease/exonuclease/phosphatase"/>
    <property type="match status" value="1"/>
</dbReference>
<dbReference type="GeneTree" id="ENSGT00400000022168"/>
<dbReference type="UniPathway" id="UPA00222"/>
<dbReference type="Ensembl" id="ENSACAT00000005333.3">
    <property type="protein sequence ID" value="ENSACAP00000005216.3"/>
    <property type="gene ID" value="ENSACAG00000005338.3"/>
</dbReference>
<keyword evidence="4" id="KW-0378">Hydrolase</keyword>
<keyword evidence="8" id="KW-0812">Transmembrane</keyword>
<dbReference type="GO" id="GO:0004620">
    <property type="term" value="F:phospholipase activity"/>
    <property type="evidence" value="ECO:0000318"/>
    <property type="project" value="GO_Central"/>
</dbReference>
<keyword evidence="5" id="KW-0746">Sphingolipid metabolism</keyword>
<evidence type="ECO:0000256" key="8">
    <source>
        <dbReference type="SAM" id="Phobius"/>
    </source>
</evidence>
<dbReference type="GO" id="GO:0006685">
    <property type="term" value="P:sphingomyelin catabolic process"/>
    <property type="evidence" value="ECO:0007669"/>
    <property type="project" value="Ensembl"/>
</dbReference>
<accession>H9GA33</accession>
<dbReference type="GO" id="GO:0006684">
    <property type="term" value="P:sphingomyelin metabolic process"/>
    <property type="evidence" value="ECO:0000318"/>
    <property type="project" value="GO_Central"/>
</dbReference>
<evidence type="ECO:0000313" key="10">
    <source>
        <dbReference type="Proteomes" id="UP000001646"/>
    </source>
</evidence>
<comment type="pathway">
    <text evidence="1">Lipid metabolism; sphingolipid metabolism.</text>
</comment>
<dbReference type="GO" id="GO:0004767">
    <property type="term" value="F:sphingomyelin phosphodiesterase activity"/>
    <property type="evidence" value="ECO:0007669"/>
    <property type="project" value="UniProtKB-EC"/>
</dbReference>
<dbReference type="InterPro" id="IPR038772">
    <property type="entry name" value="Sph/SMPD2-like"/>
</dbReference>
<dbReference type="GO" id="GO:0005737">
    <property type="term" value="C:cytoplasm"/>
    <property type="evidence" value="ECO:0000318"/>
    <property type="project" value="GO_Central"/>
</dbReference>
<dbReference type="PANTHER" id="PTHR16320">
    <property type="entry name" value="SPHINGOMYELINASE FAMILY MEMBER"/>
    <property type="match status" value="1"/>
</dbReference>
<keyword evidence="8" id="KW-0472">Membrane</keyword>
<dbReference type="AlphaFoldDB" id="H9GA33"/>
<reference evidence="9" key="3">
    <citation type="submission" date="2025-09" db="UniProtKB">
        <authorList>
            <consortium name="Ensembl"/>
        </authorList>
    </citation>
    <scope>IDENTIFICATION</scope>
</reference>
<dbReference type="EC" id="3.1.4.12" evidence="3"/>
<keyword evidence="8" id="KW-1133">Transmembrane helix</keyword>
<evidence type="ECO:0000256" key="3">
    <source>
        <dbReference type="ARBA" id="ARBA00012369"/>
    </source>
</evidence>
<keyword evidence="10" id="KW-1185">Reference proteome</keyword>
<dbReference type="SUPFAM" id="SSF56219">
    <property type="entry name" value="DNase I-like"/>
    <property type="match status" value="1"/>
</dbReference>
<keyword evidence="5" id="KW-0443">Lipid metabolism</keyword>